<evidence type="ECO:0000256" key="12">
    <source>
        <dbReference type="PIRSR" id="PIRSR007828-1"/>
    </source>
</evidence>
<keyword evidence="6 11" id="KW-0645">Protease</keyword>
<evidence type="ECO:0000256" key="9">
    <source>
        <dbReference type="ARBA" id="ARBA00022833"/>
    </source>
</evidence>
<dbReference type="EMBL" id="JAESDN010000009">
    <property type="protein sequence ID" value="KAG7045261.1"/>
    <property type="molecule type" value="Genomic_DNA"/>
</dbReference>
<evidence type="ECO:0000256" key="5">
    <source>
        <dbReference type="ARBA" id="ARBA00022490"/>
    </source>
</evidence>
<accession>A0A9P7R1W9</accession>
<keyword evidence="15" id="KW-1185">Reference proteome</keyword>
<keyword evidence="5 11" id="KW-0963">Cytoplasm</keyword>
<evidence type="ECO:0000313" key="14">
    <source>
        <dbReference type="EMBL" id="KAG7045261.1"/>
    </source>
</evidence>
<evidence type="ECO:0000256" key="2">
    <source>
        <dbReference type="ARBA" id="ARBA00004496"/>
    </source>
</evidence>
<evidence type="ECO:0000256" key="7">
    <source>
        <dbReference type="ARBA" id="ARBA00022723"/>
    </source>
</evidence>
<organism evidence="14 15">
    <name type="scientific">Colletotrichum scovillei</name>
    <dbReference type="NCBI Taxonomy" id="1209932"/>
    <lineage>
        <taxon>Eukaryota</taxon>
        <taxon>Fungi</taxon>
        <taxon>Dikarya</taxon>
        <taxon>Ascomycota</taxon>
        <taxon>Pezizomycotina</taxon>
        <taxon>Sordariomycetes</taxon>
        <taxon>Hypocreomycetidae</taxon>
        <taxon>Glomerellales</taxon>
        <taxon>Glomerellaceae</taxon>
        <taxon>Colletotrichum</taxon>
        <taxon>Colletotrichum acutatum species complex</taxon>
    </lineage>
</organism>
<feature type="binding site" evidence="13">
    <location>
        <position position="487"/>
    </location>
    <ligand>
        <name>Zn(2+)</name>
        <dbReference type="ChEBI" id="CHEBI:29105"/>
        <note>catalytic</note>
    </ligand>
</feature>
<sequence>MEVQSVQVFRLDVRSQFEGLTKSQQRYAHHMARAAWHGARIVLRQTSPESLTIFDFILELHAAWNGSWDQLADEIGIEETRQFLTYVATFLSNLGNYYGSGDQKFIPAIPGTVFAKIATKSDRLQALYSSFADAIYSSPPFSLGYPGETTQSTYYPGNHITKEEIAMVSQVLEQNSILPENTRLRKLDGDVGFELQIASSDDGSLGVLPLPDGRGSVKLVMGDHAAELEKMCVELTHAANFASNELQKVFIKEYVESFRTGSLAKYRDSLRNWVKDKAPGIENIFGFVEPYRDPHGIRAEFEGLVAIADAAETMKLTRLVENSTQFIRKLPWTSPENDGKGVFEKSLFDPPDLSSIHTLAYCSSIIFPGINLPNYNDIRQETGFKNVIIANRMVAESKAQDYPFIEDSEAAAFRKAKFPTYYWWVVLHELLGHGTGRMMVETTEGDYNFDIQNPPINPLDDNPIKSWYKPGQTWTGQFGDLATTVDECRAELVGAYLMDDKDLLKVLGFTDATDVTADDSEKPLAMFGTIQKADVHGIVAYNMYQQLGVDGLRGLANYNVDSKRWGQAHSRAHFAILNWLLKDGGDCVEIEHDKTAETLTVRVDRAKISTHGKPALGRMLLHLHMYRCTADIQACRVYYEMLSTLTPKHLEWRKVMVASKPPPLVFVHANTSLEGNEVTLREYEPTAEGLIQSWAERRI</sequence>
<evidence type="ECO:0000313" key="15">
    <source>
        <dbReference type="Proteomes" id="UP000699042"/>
    </source>
</evidence>
<dbReference type="Pfam" id="PF03571">
    <property type="entry name" value="Peptidase_M49"/>
    <property type="match status" value="1"/>
</dbReference>
<dbReference type="PANTHER" id="PTHR23422">
    <property type="entry name" value="DIPEPTIDYL PEPTIDASE III-RELATED"/>
    <property type="match status" value="1"/>
</dbReference>
<keyword evidence="9 11" id="KW-0862">Zinc</keyword>
<dbReference type="InterPro" id="IPR039461">
    <property type="entry name" value="Peptidase_M49"/>
</dbReference>
<feature type="binding site" evidence="13">
    <location>
        <position position="428"/>
    </location>
    <ligand>
        <name>Zn(2+)</name>
        <dbReference type="ChEBI" id="CHEBI:29105"/>
        <note>catalytic</note>
    </ligand>
</feature>
<dbReference type="GO" id="GO:0004177">
    <property type="term" value="F:aminopeptidase activity"/>
    <property type="evidence" value="ECO:0007669"/>
    <property type="project" value="UniProtKB-KW"/>
</dbReference>
<dbReference type="GO" id="GO:0046872">
    <property type="term" value="F:metal ion binding"/>
    <property type="evidence" value="ECO:0007669"/>
    <property type="project" value="UniProtKB-KW"/>
</dbReference>
<gene>
    <name evidence="14" type="ORF">JMJ77_009345</name>
</gene>
<comment type="caution">
    <text evidence="14">The sequence shown here is derived from an EMBL/GenBank/DDBJ whole genome shotgun (WGS) entry which is preliminary data.</text>
</comment>
<dbReference type="GO" id="GO:0008239">
    <property type="term" value="F:dipeptidyl-peptidase activity"/>
    <property type="evidence" value="ECO:0007669"/>
    <property type="project" value="UniProtKB-UniRule"/>
</dbReference>
<dbReference type="Gene3D" id="3.30.70.2600">
    <property type="match status" value="1"/>
</dbReference>
<dbReference type="GO" id="GO:0005737">
    <property type="term" value="C:cytoplasm"/>
    <property type="evidence" value="ECO:0007669"/>
    <property type="project" value="UniProtKB-SubCell"/>
</dbReference>
<proteinExistence type="inferred from homology"/>
<evidence type="ECO:0000256" key="6">
    <source>
        <dbReference type="ARBA" id="ARBA00022670"/>
    </source>
</evidence>
<comment type="catalytic activity">
    <reaction evidence="1 11">
        <text>Release of an N-terminal dipeptide from a peptide comprising four or more residues, with broad specificity. Also acts on dipeptidyl 2-naphthylamides.</text>
        <dbReference type="EC" id="3.4.14.4"/>
    </reaction>
</comment>
<dbReference type="Proteomes" id="UP000699042">
    <property type="component" value="Unassembled WGS sequence"/>
</dbReference>
<feature type="active site" evidence="12">
    <location>
        <position position="429"/>
    </location>
</feature>
<evidence type="ECO:0000256" key="1">
    <source>
        <dbReference type="ARBA" id="ARBA00001336"/>
    </source>
</evidence>
<keyword evidence="7 11" id="KW-0479">Metal-binding</keyword>
<dbReference type="Gene3D" id="3.30.540.30">
    <property type="match status" value="2"/>
</dbReference>
<keyword evidence="8 11" id="KW-0378">Hydrolase</keyword>
<keyword evidence="10 11" id="KW-0482">Metalloprotease</keyword>
<dbReference type="AlphaFoldDB" id="A0A9P7R1W9"/>
<comment type="subcellular location">
    <subcellularLocation>
        <location evidence="2">Cytoplasm</location>
    </subcellularLocation>
</comment>
<evidence type="ECO:0000256" key="13">
    <source>
        <dbReference type="PIRSR" id="PIRSR007828-2"/>
    </source>
</evidence>
<dbReference type="PANTHER" id="PTHR23422:SF11">
    <property type="entry name" value="DIPEPTIDYL PEPTIDASE 3"/>
    <property type="match status" value="1"/>
</dbReference>
<evidence type="ECO:0000256" key="10">
    <source>
        <dbReference type="ARBA" id="ARBA00023049"/>
    </source>
</evidence>
<comment type="similarity">
    <text evidence="3 11">Belongs to the peptidase M49 family.</text>
</comment>
<reference evidence="14" key="1">
    <citation type="submission" date="2021-05" db="EMBL/GenBank/DDBJ databases">
        <title>Comparative genomics of three Colletotrichum scovillei strains and genetic complementation revealed genes involved fungal growth and virulence on chili pepper.</title>
        <authorList>
            <person name="Hsieh D.-K."/>
            <person name="Chuang S.-C."/>
            <person name="Chen C.-Y."/>
            <person name="Chao Y.-T."/>
            <person name="Lu M.-Y.J."/>
            <person name="Lee M.-H."/>
            <person name="Shih M.-C."/>
        </authorList>
    </citation>
    <scope>NUCLEOTIDE SEQUENCE</scope>
    <source>
        <strain evidence="14">Coll-153</strain>
    </source>
</reference>
<evidence type="ECO:0000256" key="3">
    <source>
        <dbReference type="ARBA" id="ARBA00010200"/>
    </source>
</evidence>
<dbReference type="PIRSF" id="PIRSF007828">
    <property type="entry name" value="Dipeptidyl-peptidase_III"/>
    <property type="match status" value="1"/>
</dbReference>
<dbReference type="InterPro" id="IPR005317">
    <property type="entry name" value="Dipeptidyl-peptase3"/>
</dbReference>
<comment type="cofactor">
    <cofactor evidence="11 13">
        <name>Zn(2+)</name>
        <dbReference type="ChEBI" id="CHEBI:29105"/>
    </cofactor>
    <text evidence="11 13">Binds 1 zinc ion per subunit.</text>
</comment>
<evidence type="ECO:0000256" key="11">
    <source>
        <dbReference type="PIRNR" id="PIRNR007828"/>
    </source>
</evidence>
<protein>
    <recommendedName>
        <fullName evidence="11">Dipeptidyl peptidase 3</fullName>
        <ecNumber evidence="11">3.4.14.4</ecNumber>
    </recommendedName>
    <alternativeName>
        <fullName evidence="11">Dipeptidyl aminopeptidase III</fullName>
    </alternativeName>
    <alternativeName>
        <fullName evidence="11">Dipeptidyl peptidase III</fullName>
    </alternativeName>
</protein>
<keyword evidence="4 11" id="KW-0031">Aminopeptidase</keyword>
<evidence type="ECO:0000256" key="8">
    <source>
        <dbReference type="ARBA" id="ARBA00022801"/>
    </source>
</evidence>
<evidence type="ECO:0000256" key="4">
    <source>
        <dbReference type="ARBA" id="ARBA00022438"/>
    </source>
</evidence>
<dbReference type="GO" id="GO:0008235">
    <property type="term" value="F:metalloexopeptidase activity"/>
    <property type="evidence" value="ECO:0007669"/>
    <property type="project" value="InterPro"/>
</dbReference>
<feature type="binding site" evidence="13">
    <location>
        <position position="433"/>
    </location>
    <ligand>
        <name>Zn(2+)</name>
        <dbReference type="ChEBI" id="CHEBI:29105"/>
        <note>catalytic</note>
    </ligand>
</feature>
<dbReference type="GO" id="GO:0006508">
    <property type="term" value="P:proteolysis"/>
    <property type="evidence" value="ECO:0007669"/>
    <property type="project" value="UniProtKB-KW"/>
</dbReference>
<name>A0A9P7R1W9_9PEZI</name>
<dbReference type="EC" id="3.4.14.4" evidence="11"/>